<keyword evidence="4" id="KW-1185">Reference proteome</keyword>
<name>A0ABZ0PE50_9PROT</name>
<feature type="compositionally biased region" description="Low complexity" evidence="1">
    <location>
        <begin position="80"/>
        <end position="102"/>
    </location>
</feature>
<feature type="region of interest" description="Disordered" evidence="1">
    <location>
        <begin position="65"/>
        <end position="102"/>
    </location>
</feature>
<evidence type="ECO:0000313" key="4">
    <source>
        <dbReference type="Proteomes" id="UP001305521"/>
    </source>
</evidence>
<organism evidence="3 4">
    <name type="scientific">Sediminicoccus rosea</name>
    <dbReference type="NCBI Taxonomy" id="1225128"/>
    <lineage>
        <taxon>Bacteria</taxon>
        <taxon>Pseudomonadati</taxon>
        <taxon>Pseudomonadota</taxon>
        <taxon>Alphaproteobacteria</taxon>
        <taxon>Acetobacterales</taxon>
        <taxon>Roseomonadaceae</taxon>
        <taxon>Sediminicoccus</taxon>
    </lineage>
</organism>
<dbReference type="EMBL" id="CP137852">
    <property type="protein sequence ID" value="WPB83915.1"/>
    <property type="molecule type" value="Genomic_DNA"/>
</dbReference>
<protein>
    <submittedName>
        <fullName evidence="3">Uncharacterized protein</fullName>
    </submittedName>
</protein>
<proteinExistence type="predicted"/>
<dbReference type="Proteomes" id="UP001305521">
    <property type="component" value="Chromosome"/>
</dbReference>
<evidence type="ECO:0000256" key="2">
    <source>
        <dbReference type="SAM" id="SignalP"/>
    </source>
</evidence>
<feature type="chain" id="PRO_5047077946" evidence="2">
    <location>
        <begin position="17"/>
        <end position="102"/>
    </location>
</feature>
<reference evidence="3 4" key="1">
    <citation type="submission" date="2023-11" db="EMBL/GenBank/DDBJ databases">
        <title>Arctic aerobic anoxygenic photoheterotroph Sediminicoccus rosea KRV36 adapts its photosynthesis to long days of polar summer.</title>
        <authorList>
            <person name="Tomasch J."/>
            <person name="Kopejtka K."/>
            <person name="Bily T."/>
            <person name="Gardiner A.T."/>
            <person name="Gardian Z."/>
            <person name="Shivaramu S."/>
            <person name="Koblizek M."/>
            <person name="Engelhardt F."/>
            <person name="Kaftan D."/>
        </authorList>
    </citation>
    <scope>NUCLEOTIDE SEQUENCE [LARGE SCALE GENOMIC DNA]</scope>
    <source>
        <strain evidence="3 4">R-30</strain>
    </source>
</reference>
<keyword evidence="2" id="KW-0732">Signal</keyword>
<accession>A0ABZ0PE50</accession>
<gene>
    <name evidence="3" type="ORF">R9Z33_17580</name>
</gene>
<evidence type="ECO:0000256" key="1">
    <source>
        <dbReference type="SAM" id="MobiDB-lite"/>
    </source>
</evidence>
<feature type="signal peptide" evidence="2">
    <location>
        <begin position="1"/>
        <end position="16"/>
    </location>
</feature>
<feature type="compositionally biased region" description="Basic and acidic residues" evidence="1">
    <location>
        <begin position="67"/>
        <end position="76"/>
    </location>
</feature>
<evidence type="ECO:0000313" key="3">
    <source>
        <dbReference type="EMBL" id="WPB83915.1"/>
    </source>
</evidence>
<dbReference type="RefSeq" id="WP_318647872.1">
    <property type="nucleotide sequence ID" value="NZ_CP137852.1"/>
</dbReference>
<sequence length="102" mass="10552">MRALAALLCLALPACAPTDFDRPYTWHATGVNDVNLRAMLADPRHAVSGVAAATDRARPGVDAIQRLNEDRRRPLPDSRAAQVGAAGSAPVAAPPAGGMDAN</sequence>